<dbReference type="Gene3D" id="2.60.40.630">
    <property type="entry name" value="STAT transcription factor, DNA-binding domain"/>
    <property type="match status" value="1"/>
</dbReference>
<dbReference type="AlphaFoldDB" id="A0A3Q3IKN5"/>
<evidence type="ECO:0000313" key="14">
    <source>
        <dbReference type="Ensembl" id="ENSMALP00000005383.1"/>
    </source>
</evidence>
<dbReference type="InterPro" id="IPR008967">
    <property type="entry name" value="p53-like_TF_DNA-bd_sf"/>
</dbReference>
<dbReference type="Proteomes" id="UP000261600">
    <property type="component" value="Unplaced"/>
</dbReference>
<proteinExistence type="inferred from homology"/>
<evidence type="ECO:0000256" key="9">
    <source>
        <dbReference type="ARBA" id="ARBA00023159"/>
    </source>
</evidence>
<evidence type="ECO:0000256" key="12">
    <source>
        <dbReference type="PROSITE-ProRule" id="PRU00191"/>
    </source>
</evidence>
<evidence type="ECO:0000256" key="3">
    <source>
        <dbReference type="ARBA" id="ARBA00005586"/>
    </source>
</evidence>
<keyword evidence="10" id="KW-0804">Transcription</keyword>
<dbReference type="InterPro" id="IPR048988">
    <property type="entry name" value="STAT_linker"/>
</dbReference>
<dbReference type="GO" id="GO:0005737">
    <property type="term" value="C:cytoplasm"/>
    <property type="evidence" value="ECO:0007669"/>
    <property type="project" value="UniProtKB-SubCell"/>
</dbReference>
<dbReference type="Pfam" id="PF02864">
    <property type="entry name" value="STAT_bind"/>
    <property type="match status" value="1"/>
</dbReference>
<dbReference type="InterPro" id="IPR013801">
    <property type="entry name" value="STAT_TF_DNA-bd"/>
</dbReference>
<keyword evidence="6 12" id="KW-0727">SH2 domain</keyword>
<reference evidence="14" key="1">
    <citation type="submission" date="2025-08" db="UniProtKB">
        <authorList>
            <consortium name="Ensembl"/>
        </authorList>
    </citation>
    <scope>IDENTIFICATION</scope>
</reference>
<sequence length="321" mass="36713">MFFPNTMSLALLHQSVLVTEELYIIKFVTVFEHAGLKCNIEASSLPVVVISSTSQVSSAWASVMWCNMLSTSEPWNLSLFVNPPPLHWEKLSQVLSWQFLSVGQRELDENQLSMLKDKIVDDPDGFVQWSKFSKNESTWMWIDGILDLIKRHLVDLWRDGYIMGFVSRERARVLLQERQNGTFLLRFSESSKDGAITFSWVDRSNGETYVHAVEPRTKKELLAMSLPDLIYLYSFRAAGQMIRSPLLYLYPDIPKDDAFGRYYTVSEMSKNANGLLPIIITSVSEYPTPPPSPPMEMNMDIDTDANMEFDLMLQAILDVLS</sequence>
<evidence type="ECO:0000256" key="2">
    <source>
        <dbReference type="ARBA" id="ARBA00004496"/>
    </source>
</evidence>
<dbReference type="InterPro" id="IPR012345">
    <property type="entry name" value="STAT_TF_DNA-bd_N"/>
</dbReference>
<evidence type="ECO:0000313" key="15">
    <source>
        <dbReference type="Proteomes" id="UP000261600"/>
    </source>
</evidence>
<evidence type="ECO:0000259" key="13">
    <source>
        <dbReference type="PROSITE" id="PS50001"/>
    </source>
</evidence>
<dbReference type="GO" id="GO:0003700">
    <property type="term" value="F:DNA-binding transcription factor activity"/>
    <property type="evidence" value="ECO:0007669"/>
    <property type="project" value="InterPro"/>
</dbReference>
<comment type="similarity">
    <text evidence="3">Belongs to the transcription factor STAT family.</text>
</comment>
<feature type="domain" description="SH2" evidence="13">
    <location>
        <begin position="157"/>
        <end position="243"/>
    </location>
</feature>
<comment type="subcellular location">
    <subcellularLocation>
        <location evidence="2">Cytoplasm</location>
    </subcellularLocation>
    <subcellularLocation>
        <location evidence="1">Nucleus</location>
    </subcellularLocation>
</comment>
<reference evidence="14" key="2">
    <citation type="submission" date="2025-09" db="UniProtKB">
        <authorList>
            <consortium name="Ensembl"/>
        </authorList>
    </citation>
    <scope>IDENTIFICATION</scope>
</reference>
<dbReference type="PROSITE" id="PS50001">
    <property type="entry name" value="SH2"/>
    <property type="match status" value="1"/>
</dbReference>
<dbReference type="Ensembl" id="ENSMALT00000005503.1">
    <property type="protein sequence ID" value="ENSMALP00000005383.1"/>
    <property type="gene ID" value="ENSMALG00000003879.1"/>
</dbReference>
<dbReference type="InterPro" id="IPR001217">
    <property type="entry name" value="STAT"/>
</dbReference>
<dbReference type="FunFam" id="3.30.505.10:FF:000003">
    <property type="entry name" value="Signal transducer and activator of transcription"/>
    <property type="match status" value="1"/>
</dbReference>
<dbReference type="PANTHER" id="PTHR11801">
    <property type="entry name" value="SIGNAL TRANSDUCER AND ACTIVATOR OF TRANSCRIPTION"/>
    <property type="match status" value="1"/>
</dbReference>
<protein>
    <recommendedName>
        <fullName evidence="13">SH2 domain-containing protein</fullName>
    </recommendedName>
</protein>
<name>A0A3Q3IKN5_MONAL</name>
<keyword evidence="11" id="KW-0539">Nucleus</keyword>
<keyword evidence="8" id="KW-0238">DNA-binding</keyword>
<keyword evidence="9" id="KW-0010">Activator</keyword>
<evidence type="ECO:0000256" key="6">
    <source>
        <dbReference type="ARBA" id="ARBA00022999"/>
    </source>
</evidence>
<dbReference type="InterPro" id="IPR036860">
    <property type="entry name" value="SH2_dom_sf"/>
</dbReference>
<evidence type="ECO:0000256" key="7">
    <source>
        <dbReference type="ARBA" id="ARBA00023015"/>
    </source>
</evidence>
<evidence type="ECO:0000256" key="8">
    <source>
        <dbReference type="ARBA" id="ARBA00023125"/>
    </source>
</evidence>
<evidence type="ECO:0000256" key="1">
    <source>
        <dbReference type="ARBA" id="ARBA00004123"/>
    </source>
</evidence>
<dbReference type="SUPFAM" id="SSF49417">
    <property type="entry name" value="p53-like transcription factors"/>
    <property type="match status" value="1"/>
</dbReference>
<dbReference type="Pfam" id="PF21354">
    <property type="entry name" value="STAT_linker"/>
    <property type="match status" value="1"/>
</dbReference>
<dbReference type="Gene3D" id="3.30.505.10">
    <property type="entry name" value="SH2 domain"/>
    <property type="match status" value="1"/>
</dbReference>
<dbReference type="STRING" id="43700.ENSMALP00000005383"/>
<dbReference type="GO" id="GO:0003677">
    <property type="term" value="F:DNA binding"/>
    <property type="evidence" value="ECO:0007669"/>
    <property type="project" value="UniProtKB-KW"/>
</dbReference>
<evidence type="ECO:0000256" key="5">
    <source>
        <dbReference type="ARBA" id="ARBA00022553"/>
    </source>
</evidence>
<evidence type="ECO:0000256" key="4">
    <source>
        <dbReference type="ARBA" id="ARBA00022490"/>
    </source>
</evidence>
<evidence type="ECO:0000256" key="11">
    <source>
        <dbReference type="ARBA" id="ARBA00023242"/>
    </source>
</evidence>
<keyword evidence="15" id="KW-1185">Reference proteome</keyword>
<dbReference type="GO" id="GO:0007165">
    <property type="term" value="P:signal transduction"/>
    <property type="evidence" value="ECO:0007669"/>
    <property type="project" value="InterPro"/>
</dbReference>
<keyword evidence="5" id="KW-0597">Phosphoprotein</keyword>
<organism evidence="14 15">
    <name type="scientific">Monopterus albus</name>
    <name type="common">Swamp eel</name>
    <dbReference type="NCBI Taxonomy" id="43700"/>
    <lineage>
        <taxon>Eukaryota</taxon>
        <taxon>Metazoa</taxon>
        <taxon>Chordata</taxon>
        <taxon>Craniata</taxon>
        <taxon>Vertebrata</taxon>
        <taxon>Euteleostomi</taxon>
        <taxon>Actinopterygii</taxon>
        <taxon>Neopterygii</taxon>
        <taxon>Teleostei</taxon>
        <taxon>Neoteleostei</taxon>
        <taxon>Acanthomorphata</taxon>
        <taxon>Anabantaria</taxon>
        <taxon>Synbranchiformes</taxon>
        <taxon>Synbranchidae</taxon>
        <taxon>Monopterus</taxon>
    </lineage>
</organism>
<evidence type="ECO:0000256" key="10">
    <source>
        <dbReference type="ARBA" id="ARBA00023163"/>
    </source>
</evidence>
<dbReference type="SUPFAM" id="SSF55550">
    <property type="entry name" value="SH2 domain"/>
    <property type="match status" value="1"/>
</dbReference>
<accession>A0A3Q3IKN5</accession>
<keyword evidence="7" id="KW-0805">Transcription regulation</keyword>
<dbReference type="GO" id="GO:0005634">
    <property type="term" value="C:nucleus"/>
    <property type="evidence" value="ECO:0007669"/>
    <property type="project" value="UniProtKB-SubCell"/>
</dbReference>
<dbReference type="Gene3D" id="1.10.238.10">
    <property type="entry name" value="EF-hand"/>
    <property type="match status" value="1"/>
</dbReference>
<dbReference type="InterPro" id="IPR000980">
    <property type="entry name" value="SH2"/>
</dbReference>
<dbReference type="Pfam" id="PF00017">
    <property type="entry name" value="SH2"/>
    <property type="match status" value="1"/>
</dbReference>
<keyword evidence="4" id="KW-0963">Cytoplasm</keyword>